<dbReference type="NCBIfam" id="TIGR00644">
    <property type="entry name" value="recJ"/>
    <property type="match status" value="1"/>
</dbReference>
<dbReference type="InterPro" id="IPR004610">
    <property type="entry name" value="RecJ"/>
</dbReference>
<keyword evidence="3" id="KW-0540">Nuclease</keyword>
<accession>A0A1F4TPV4</accession>
<evidence type="ECO:0000256" key="5">
    <source>
        <dbReference type="ARBA" id="ARBA00022839"/>
    </source>
</evidence>
<dbReference type="PANTHER" id="PTHR30255:SF2">
    <property type="entry name" value="SINGLE-STRANDED-DNA-SPECIFIC EXONUCLEASE RECJ"/>
    <property type="match status" value="1"/>
</dbReference>
<dbReference type="Proteomes" id="UP000177309">
    <property type="component" value="Unassembled WGS sequence"/>
</dbReference>
<dbReference type="Pfam" id="PF17768">
    <property type="entry name" value="RecJ_OB"/>
    <property type="match status" value="1"/>
</dbReference>
<dbReference type="Pfam" id="PF02272">
    <property type="entry name" value="DHHA1"/>
    <property type="match status" value="1"/>
</dbReference>
<comment type="similarity">
    <text evidence="1">Belongs to the RecJ family.</text>
</comment>
<feature type="domain" description="DHHA1" evidence="7">
    <location>
        <begin position="346"/>
        <end position="440"/>
    </location>
</feature>
<dbReference type="PANTHER" id="PTHR30255">
    <property type="entry name" value="SINGLE-STRANDED-DNA-SPECIFIC EXONUCLEASE RECJ"/>
    <property type="match status" value="1"/>
</dbReference>
<protein>
    <recommendedName>
        <fullName evidence="2">Single-stranded-DNA-specific exonuclease RecJ</fullName>
    </recommendedName>
</protein>
<dbReference type="InterPro" id="IPR038763">
    <property type="entry name" value="DHH_sf"/>
</dbReference>
<evidence type="ECO:0000256" key="2">
    <source>
        <dbReference type="ARBA" id="ARBA00019841"/>
    </source>
</evidence>
<dbReference type="Pfam" id="PF01368">
    <property type="entry name" value="DHH"/>
    <property type="match status" value="1"/>
</dbReference>
<evidence type="ECO:0000256" key="3">
    <source>
        <dbReference type="ARBA" id="ARBA00022722"/>
    </source>
</evidence>
<evidence type="ECO:0000313" key="10">
    <source>
        <dbReference type="Proteomes" id="UP000177309"/>
    </source>
</evidence>
<evidence type="ECO:0000259" key="7">
    <source>
        <dbReference type="Pfam" id="PF02272"/>
    </source>
</evidence>
<reference evidence="9 10" key="1">
    <citation type="journal article" date="2016" name="Nat. Commun.">
        <title>Thousands of microbial genomes shed light on interconnected biogeochemical processes in an aquifer system.</title>
        <authorList>
            <person name="Anantharaman K."/>
            <person name="Brown C.T."/>
            <person name="Hug L.A."/>
            <person name="Sharon I."/>
            <person name="Castelle C.J."/>
            <person name="Probst A.J."/>
            <person name="Thomas B.C."/>
            <person name="Singh A."/>
            <person name="Wilkins M.J."/>
            <person name="Karaoz U."/>
            <person name="Brodie E.L."/>
            <person name="Williams K.H."/>
            <person name="Hubbard S.S."/>
            <person name="Banfield J.F."/>
        </authorList>
    </citation>
    <scope>NUCLEOTIDE SEQUENCE [LARGE SCALE GENOMIC DNA]</scope>
</reference>
<keyword evidence="5 9" id="KW-0269">Exonuclease</keyword>
<dbReference type="GO" id="GO:0008409">
    <property type="term" value="F:5'-3' exonuclease activity"/>
    <property type="evidence" value="ECO:0007669"/>
    <property type="project" value="InterPro"/>
</dbReference>
<dbReference type="InterPro" id="IPR003156">
    <property type="entry name" value="DHHA1_dom"/>
</dbReference>
<evidence type="ECO:0000259" key="8">
    <source>
        <dbReference type="Pfam" id="PF17768"/>
    </source>
</evidence>
<keyword evidence="4" id="KW-0378">Hydrolase</keyword>
<dbReference type="Gene3D" id="3.90.1640.30">
    <property type="match status" value="1"/>
</dbReference>
<sequence length="566" mass="61665">MDKIWQLVKPVPVLAEKLSQSLSVSLIIAQVLLNRGVKTLPEAEVFLKPTLKNLRNPFEIPNIVKAAERVLLAKEKGEKVLIYGDYDVDGVTGTTILVQTLRHLGIEVAYYIPDRYGEGYSLSIEAVKKIADSGVKLIVTVDCGIASVKEVDEANRLGLEVVVTDHHNIPQQLPNAYALVNPKLIPNEQPSKYLSGSGVAFKFAWALLKVAKLKDVEFLTSLLDLAALGTFSDVVPLNEENRVIAVGGLKLINERKRLGIKALAEASSLKDQITENQIYFGLAPRINAAGRIEHASKSVELFLSEDADEVQALAAELNKINTRRQGIGKDIREEVFERLKDQPAGAKVVVLEGEGWHPGVIGIVASRVVDQLGCPAVLIGINDGVGRGSARSIGGVNIYALLDSCRDLFLDFGGHEGAAGFEVAVDKIPELKKRLQEKAAELISDEDLKARLLIDAELEAKVITMSLAKELSVLGPYGEGNRVPIFVTKGMKIESMRAVGADGRHLKAKFAKEGNSFDSIGFGLGEKAAELNYNNMYDIAYRLETNLWNGFESVQLSLVDIKEANK</sequence>
<evidence type="ECO:0000256" key="1">
    <source>
        <dbReference type="ARBA" id="ARBA00005915"/>
    </source>
</evidence>
<dbReference type="InterPro" id="IPR051673">
    <property type="entry name" value="SSDNA_exonuclease_RecJ"/>
</dbReference>
<evidence type="ECO:0000313" key="9">
    <source>
        <dbReference type="EMBL" id="OGC34754.1"/>
    </source>
</evidence>
<evidence type="ECO:0000259" key="6">
    <source>
        <dbReference type="Pfam" id="PF01368"/>
    </source>
</evidence>
<dbReference type="GO" id="GO:0003676">
    <property type="term" value="F:nucleic acid binding"/>
    <property type="evidence" value="ECO:0007669"/>
    <property type="project" value="InterPro"/>
</dbReference>
<dbReference type="AlphaFoldDB" id="A0A1F4TPV4"/>
<dbReference type="GO" id="GO:0006310">
    <property type="term" value="P:DNA recombination"/>
    <property type="evidence" value="ECO:0007669"/>
    <property type="project" value="InterPro"/>
</dbReference>
<dbReference type="InterPro" id="IPR041122">
    <property type="entry name" value="RecJ_OB"/>
</dbReference>
<feature type="domain" description="RecJ OB" evidence="8">
    <location>
        <begin position="454"/>
        <end position="560"/>
    </location>
</feature>
<dbReference type="Gene3D" id="3.10.310.30">
    <property type="match status" value="1"/>
</dbReference>
<dbReference type="GO" id="GO:0006281">
    <property type="term" value="P:DNA repair"/>
    <property type="evidence" value="ECO:0007669"/>
    <property type="project" value="InterPro"/>
</dbReference>
<evidence type="ECO:0000256" key="4">
    <source>
        <dbReference type="ARBA" id="ARBA00022801"/>
    </source>
</evidence>
<feature type="domain" description="DDH" evidence="6">
    <location>
        <begin position="79"/>
        <end position="230"/>
    </location>
</feature>
<dbReference type="SUPFAM" id="SSF64182">
    <property type="entry name" value="DHH phosphoesterases"/>
    <property type="match status" value="1"/>
</dbReference>
<organism evidence="9 10">
    <name type="scientific">candidate division WOR-1 bacterium RIFOXYC2_FULL_41_25</name>
    <dbReference type="NCBI Taxonomy" id="1802586"/>
    <lineage>
        <taxon>Bacteria</taxon>
        <taxon>Bacillati</taxon>
        <taxon>Saganbacteria</taxon>
    </lineage>
</organism>
<dbReference type="EMBL" id="MEUI01000013">
    <property type="protein sequence ID" value="OGC34754.1"/>
    <property type="molecule type" value="Genomic_DNA"/>
</dbReference>
<dbReference type="InterPro" id="IPR001667">
    <property type="entry name" value="DDH_dom"/>
</dbReference>
<gene>
    <name evidence="9" type="ORF">A2462_03450</name>
</gene>
<comment type="caution">
    <text evidence="9">The sequence shown here is derived from an EMBL/GenBank/DDBJ whole genome shotgun (WGS) entry which is preliminary data.</text>
</comment>
<name>A0A1F4TPV4_UNCSA</name>
<proteinExistence type="inferred from homology"/>